<reference evidence="1 2" key="1">
    <citation type="submission" date="2019-08" db="EMBL/GenBank/DDBJ databases">
        <title>Selenomonas sp. mPRGC5 and Selenomonas sp. mPRGC8 isolated from ruminal fluid of dairy goat (Capra hircus).</title>
        <authorList>
            <person name="Poothong S."/>
            <person name="Nuengjamnong C."/>
            <person name="Tanasupawat S."/>
        </authorList>
    </citation>
    <scope>NUCLEOTIDE SEQUENCE [LARGE SCALE GENOMIC DNA]</scope>
    <source>
        <strain evidence="2">mPRGC5</strain>
    </source>
</reference>
<dbReference type="OrthoDB" id="1049518at2"/>
<dbReference type="Pfam" id="PF12646">
    <property type="entry name" value="DUF3783"/>
    <property type="match status" value="1"/>
</dbReference>
<dbReference type="AlphaFoldDB" id="A0A5D6VU11"/>
<sequence>MKRQEQVLFYQFRDMEKLQLARKVLSRMNIVSKVIPVDAWTQKVGYLLGMKGFKAAGKPDADDDFVFPHEVMVLQNIRNKRLDEVLIALRKAGVSKVQYKSVVTPFNTLWTLRRLCETMQKEHAVMVQQQEKEKQKTE</sequence>
<dbReference type="RefSeq" id="WP_149172391.1">
    <property type="nucleotide sequence ID" value="NZ_VTOY01000020.1"/>
</dbReference>
<keyword evidence="2" id="KW-1185">Reference proteome</keyword>
<gene>
    <name evidence="1" type="ORF">FZ040_12980</name>
</gene>
<name>A0A5D6VU11_9FIRM</name>
<comment type="caution">
    <text evidence="1">The sequence shown here is derived from an EMBL/GenBank/DDBJ whole genome shotgun (WGS) entry which is preliminary data.</text>
</comment>
<dbReference type="EMBL" id="VTOY01000020">
    <property type="protein sequence ID" value="TYZ19723.1"/>
    <property type="molecule type" value="Genomic_DNA"/>
</dbReference>
<evidence type="ECO:0000313" key="2">
    <source>
        <dbReference type="Proteomes" id="UP000323646"/>
    </source>
</evidence>
<dbReference type="Proteomes" id="UP000323646">
    <property type="component" value="Unassembled WGS sequence"/>
</dbReference>
<dbReference type="InterPro" id="IPR016621">
    <property type="entry name" value="UCP014543"/>
</dbReference>
<proteinExistence type="predicted"/>
<protein>
    <submittedName>
        <fullName evidence="1">DUF3783 domain-containing protein</fullName>
    </submittedName>
</protein>
<organism evidence="1 2">
    <name type="scientific">Selenomonas ruminis</name>
    <dbReference type="NCBI Taxonomy" id="2593411"/>
    <lineage>
        <taxon>Bacteria</taxon>
        <taxon>Bacillati</taxon>
        <taxon>Bacillota</taxon>
        <taxon>Negativicutes</taxon>
        <taxon>Selenomonadales</taxon>
        <taxon>Selenomonadaceae</taxon>
        <taxon>Selenomonas</taxon>
    </lineage>
</organism>
<evidence type="ECO:0000313" key="1">
    <source>
        <dbReference type="EMBL" id="TYZ19723.1"/>
    </source>
</evidence>
<accession>A0A5D6VU11</accession>